<keyword evidence="7" id="KW-0243">Dynein</keyword>
<name>A0A8C4NBC8_EPTBU</name>
<evidence type="ECO:0000256" key="2">
    <source>
        <dbReference type="ARBA" id="ARBA00011059"/>
    </source>
</evidence>
<evidence type="ECO:0000256" key="12">
    <source>
        <dbReference type="SAM" id="MobiDB-lite"/>
    </source>
</evidence>
<evidence type="ECO:0000256" key="11">
    <source>
        <dbReference type="ARBA" id="ARBA00023273"/>
    </source>
</evidence>
<comment type="similarity">
    <text evidence="2">Belongs to the dynein intermediate chain family.</text>
</comment>
<feature type="region of interest" description="Disordered" evidence="12">
    <location>
        <begin position="517"/>
        <end position="542"/>
    </location>
</feature>
<evidence type="ECO:0000313" key="13">
    <source>
        <dbReference type="Ensembl" id="ENSEBUP00000005100.1"/>
    </source>
</evidence>
<reference evidence="13" key="2">
    <citation type="submission" date="2025-09" db="UniProtKB">
        <authorList>
            <consortium name="Ensembl"/>
        </authorList>
    </citation>
    <scope>IDENTIFICATION</scope>
</reference>
<feature type="region of interest" description="Disordered" evidence="12">
    <location>
        <begin position="589"/>
        <end position="608"/>
    </location>
</feature>
<dbReference type="GO" id="GO:0003341">
    <property type="term" value="P:cilium movement"/>
    <property type="evidence" value="ECO:0007669"/>
    <property type="project" value="TreeGrafter"/>
</dbReference>
<dbReference type="FunFam" id="2.130.10.10:FF:000584">
    <property type="entry name" value="Dynein intermediate chain 2"/>
    <property type="match status" value="1"/>
</dbReference>
<dbReference type="GO" id="GO:0045504">
    <property type="term" value="F:dynein heavy chain binding"/>
    <property type="evidence" value="ECO:0007669"/>
    <property type="project" value="TreeGrafter"/>
</dbReference>
<dbReference type="InterPro" id="IPR001680">
    <property type="entry name" value="WD40_rpt"/>
</dbReference>
<keyword evidence="8" id="KW-0969">Cilium</keyword>
<feature type="compositionally biased region" description="Basic and acidic residues" evidence="12">
    <location>
        <begin position="517"/>
        <end position="532"/>
    </location>
</feature>
<dbReference type="AlphaFoldDB" id="A0A8C4NBC8"/>
<dbReference type="GeneTree" id="ENSGT00940000163996"/>
<evidence type="ECO:0000313" key="14">
    <source>
        <dbReference type="Proteomes" id="UP000694388"/>
    </source>
</evidence>
<evidence type="ECO:0000256" key="3">
    <source>
        <dbReference type="ARBA" id="ARBA00022490"/>
    </source>
</evidence>
<dbReference type="InterPro" id="IPR050687">
    <property type="entry name" value="Dynein_IC"/>
</dbReference>
<dbReference type="Proteomes" id="UP000694388">
    <property type="component" value="Unplaced"/>
</dbReference>
<keyword evidence="4" id="KW-0853">WD repeat</keyword>
<keyword evidence="3" id="KW-0963">Cytoplasm</keyword>
<evidence type="ECO:0000256" key="7">
    <source>
        <dbReference type="ARBA" id="ARBA00023017"/>
    </source>
</evidence>
<dbReference type="GO" id="GO:0036157">
    <property type="term" value="C:outer dynein arm"/>
    <property type="evidence" value="ECO:0007669"/>
    <property type="project" value="TreeGrafter"/>
</dbReference>
<evidence type="ECO:0000256" key="1">
    <source>
        <dbReference type="ARBA" id="ARBA00004430"/>
    </source>
</evidence>
<dbReference type="PANTHER" id="PTHR12442">
    <property type="entry name" value="DYNEIN INTERMEDIATE CHAIN"/>
    <property type="match status" value="1"/>
</dbReference>
<dbReference type="InterPro" id="IPR036322">
    <property type="entry name" value="WD40_repeat_dom_sf"/>
</dbReference>
<accession>A0A8C4NBC8</accession>
<dbReference type="Gene3D" id="2.130.10.10">
    <property type="entry name" value="YVTN repeat-like/Quinoprotein amine dehydrogenase"/>
    <property type="match status" value="2"/>
</dbReference>
<organism evidence="13 14">
    <name type="scientific">Eptatretus burgeri</name>
    <name type="common">Inshore hagfish</name>
    <dbReference type="NCBI Taxonomy" id="7764"/>
    <lineage>
        <taxon>Eukaryota</taxon>
        <taxon>Metazoa</taxon>
        <taxon>Chordata</taxon>
        <taxon>Craniata</taxon>
        <taxon>Vertebrata</taxon>
        <taxon>Cyclostomata</taxon>
        <taxon>Myxini</taxon>
        <taxon>Myxiniformes</taxon>
        <taxon>Myxinidae</taxon>
        <taxon>Eptatretinae</taxon>
        <taxon>Eptatretus</taxon>
    </lineage>
</organism>
<evidence type="ECO:0000256" key="9">
    <source>
        <dbReference type="ARBA" id="ARBA00023175"/>
    </source>
</evidence>
<proteinExistence type="inferred from homology"/>
<dbReference type="InterPro" id="IPR015943">
    <property type="entry name" value="WD40/YVTN_repeat-like_dom_sf"/>
</dbReference>
<dbReference type="GO" id="GO:0005874">
    <property type="term" value="C:microtubule"/>
    <property type="evidence" value="ECO:0007669"/>
    <property type="project" value="UniProtKB-KW"/>
</dbReference>
<comment type="subcellular location">
    <subcellularLocation>
        <location evidence="1">Cytoplasm</location>
        <location evidence="1">Cytoskeleton</location>
        <location evidence="1">Cilium axoneme</location>
    </subcellularLocation>
</comment>
<dbReference type="OMA" id="WDFFYRQ"/>
<evidence type="ECO:0000256" key="5">
    <source>
        <dbReference type="ARBA" id="ARBA00022701"/>
    </source>
</evidence>
<evidence type="ECO:0000256" key="8">
    <source>
        <dbReference type="ARBA" id="ARBA00023069"/>
    </source>
</evidence>
<protein>
    <submittedName>
        <fullName evidence="13">Dynein, axonemal, intermediate chain 2b</fullName>
    </submittedName>
</protein>
<dbReference type="GO" id="GO:0045503">
    <property type="term" value="F:dynein light chain binding"/>
    <property type="evidence" value="ECO:0007669"/>
    <property type="project" value="TreeGrafter"/>
</dbReference>
<sequence>MAIRYAYTKKRSEFGRQCMFTERTSELHVDLLPNPELSKNFLEKKFRDTAKQNTPVMSENEVNTIRCKVESRGMNHLEGGWPKDVDPLEVDQTLRFRKRVERDENYLNTIVNLGNAMEHYIKQNNCLCLDKDYFESEGGELYFDDDYPSIKTINFFRDPNHIKRTACHLSWHPDGSHKFAVAYGKFEFQRTPIDMCLDSYIWDIENPLKYDMSLKPASALLCLEFNPKDSWTLIGGCYNGQLAFWDTRNGSRPVDITPIEQSHRGPAFKVIWHQSKSGTECFSSSSDGQVLWWDVRKLNEPLETLVLDMSKKGNLENALGAISLEYESTMPTKFMVGTEEGLVVAGNRKAKTPAEKIVHTYSAHHGPIYALQRNFFFPKIFLTVGDWRACIWSEDVHHSAIISTKYQASYLTNGCWSPARPSVFFISKMDGTLDIWDFLNKRDEPTLSMQICDEPLSTLRMQDNGQFLACGSHQGTITLMEVSSRLYSLQHNEKTIISVMFQQERKREKILATRLKEQRLKEKGQPMQDKEGGQGLEDAAQQEDMRVKAEKEFFEITKLEFRKIERSAHEAGRPRSGLMRLWKECGGTGQSENGLGPTLLSSPNLSPMPVLVHTHSH</sequence>
<keyword evidence="5" id="KW-0493">Microtubule</keyword>
<dbReference type="Ensembl" id="ENSEBUT00000005538.1">
    <property type="protein sequence ID" value="ENSEBUP00000005100.1"/>
    <property type="gene ID" value="ENSEBUG00000003476.1"/>
</dbReference>
<evidence type="ECO:0000256" key="6">
    <source>
        <dbReference type="ARBA" id="ARBA00022737"/>
    </source>
</evidence>
<keyword evidence="11" id="KW-0966">Cell projection</keyword>
<dbReference type="SUPFAM" id="SSF50978">
    <property type="entry name" value="WD40 repeat-like"/>
    <property type="match status" value="1"/>
</dbReference>
<dbReference type="PANTHER" id="PTHR12442:SF7">
    <property type="entry name" value="DYNEIN AXONEMAL INTERMEDIATE CHAIN 2"/>
    <property type="match status" value="1"/>
</dbReference>
<keyword evidence="14" id="KW-1185">Reference proteome</keyword>
<reference evidence="13" key="1">
    <citation type="submission" date="2025-08" db="UniProtKB">
        <authorList>
            <consortium name="Ensembl"/>
        </authorList>
    </citation>
    <scope>IDENTIFICATION</scope>
</reference>
<dbReference type="SMART" id="SM00320">
    <property type="entry name" value="WD40"/>
    <property type="match status" value="5"/>
</dbReference>
<keyword evidence="9" id="KW-0505">Motor protein</keyword>
<keyword evidence="6" id="KW-0677">Repeat</keyword>
<dbReference type="GO" id="GO:0036158">
    <property type="term" value="P:outer dynein arm assembly"/>
    <property type="evidence" value="ECO:0007669"/>
    <property type="project" value="TreeGrafter"/>
</dbReference>
<evidence type="ECO:0000256" key="4">
    <source>
        <dbReference type="ARBA" id="ARBA00022574"/>
    </source>
</evidence>
<evidence type="ECO:0000256" key="10">
    <source>
        <dbReference type="ARBA" id="ARBA00023212"/>
    </source>
</evidence>
<keyword evidence="10" id="KW-0206">Cytoskeleton</keyword>